<accession>A0A919K719</accession>
<feature type="region of interest" description="Disordered" evidence="3">
    <location>
        <begin position="115"/>
        <end position="151"/>
    </location>
</feature>
<dbReference type="InterPro" id="IPR003658">
    <property type="entry name" value="Anti-sigma_ant"/>
</dbReference>
<dbReference type="PROSITE" id="PS50801">
    <property type="entry name" value="STAS"/>
    <property type="match status" value="1"/>
</dbReference>
<dbReference type="NCBIfam" id="TIGR00377">
    <property type="entry name" value="ant_ant_sig"/>
    <property type="match status" value="1"/>
</dbReference>
<dbReference type="RefSeq" id="WP_203789868.1">
    <property type="nucleotide sequence ID" value="NZ_BOMV01000100.1"/>
</dbReference>
<comment type="similarity">
    <text evidence="1 2">Belongs to the anti-sigma-factor antagonist family.</text>
</comment>
<evidence type="ECO:0000259" key="4">
    <source>
        <dbReference type="PROSITE" id="PS50801"/>
    </source>
</evidence>
<name>A0A919K719_9ACTN</name>
<dbReference type="Proteomes" id="UP000636960">
    <property type="component" value="Unassembled WGS sequence"/>
</dbReference>
<evidence type="ECO:0000313" key="5">
    <source>
        <dbReference type="EMBL" id="GIF01264.1"/>
    </source>
</evidence>
<dbReference type="AlphaFoldDB" id="A0A919K719"/>
<keyword evidence="6" id="KW-1185">Reference proteome</keyword>
<evidence type="ECO:0000256" key="1">
    <source>
        <dbReference type="ARBA" id="ARBA00009013"/>
    </source>
</evidence>
<evidence type="ECO:0000256" key="2">
    <source>
        <dbReference type="RuleBase" id="RU003749"/>
    </source>
</evidence>
<dbReference type="PANTHER" id="PTHR33495">
    <property type="entry name" value="ANTI-SIGMA FACTOR ANTAGONIST TM_1081-RELATED-RELATED"/>
    <property type="match status" value="1"/>
</dbReference>
<gene>
    <name evidence="5" type="ORF">Ari01nite_87280</name>
</gene>
<dbReference type="SUPFAM" id="SSF52091">
    <property type="entry name" value="SpoIIaa-like"/>
    <property type="match status" value="1"/>
</dbReference>
<dbReference type="CDD" id="cd07043">
    <property type="entry name" value="STAS_anti-anti-sigma_factors"/>
    <property type="match status" value="1"/>
</dbReference>
<dbReference type="EMBL" id="BOMV01000100">
    <property type="protein sequence ID" value="GIF01264.1"/>
    <property type="molecule type" value="Genomic_DNA"/>
</dbReference>
<dbReference type="InterPro" id="IPR036513">
    <property type="entry name" value="STAS_dom_sf"/>
</dbReference>
<dbReference type="GO" id="GO:0043856">
    <property type="term" value="F:anti-sigma factor antagonist activity"/>
    <property type="evidence" value="ECO:0007669"/>
    <property type="project" value="InterPro"/>
</dbReference>
<dbReference type="PANTHER" id="PTHR33495:SF2">
    <property type="entry name" value="ANTI-SIGMA FACTOR ANTAGONIST TM_1081-RELATED"/>
    <property type="match status" value="1"/>
</dbReference>
<reference evidence="5" key="1">
    <citation type="submission" date="2021-01" db="EMBL/GenBank/DDBJ databases">
        <title>Whole genome shotgun sequence of Actinoplanes rishiriensis NBRC 108556.</title>
        <authorList>
            <person name="Komaki H."/>
            <person name="Tamura T."/>
        </authorList>
    </citation>
    <scope>NUCLEOTIDE SEQUENCE</scope>
    <source>
        <strain evidence="5">NBRC 108556</strain>
    </source>
</reference>
<sequence length="151" mass="16262">MTVPELVEPLHGLDWSVGTTYPGGPTVVRLHGEVDLEVAADLQSCLLSGVERADIVVDLAGVSLLDCSCLGVLIKALSQGRPRGHRVTLAAPAPAVRRMLSATGADTALPIIDDPRDAVRQPQQTAVARRDRRWLRRSESTNRRPSSAGRR</sequence>
<evidence type="ECO:0000313" key="6">
    <source>
        <dbReference type="Proteomes" id="UP000636960"/>
    </source>
</evidence>
<organism evidence="5 6">
    <name type="scientific">Paractinoplanes rishiriensis</name>
    <dbReference type="NCBI Taxonomy" id="1050105"/>
    <lineage>
        <taxon>Bacteria</taxon>
        <taxon>Bacillati</taxon>
        <taxon>Actinomycetota</taxon>
        <taxon>Actinomycetes</taxon>
        <taxon>Micromonosporales</taxon>
        <taxon>Micromonosporaceae</taxon>
        <taxon>Paractinoplanes</taxon>
    </lineage>
</organism>
<protein>
    <recommendedName>
        <fullName evidence="2">Anti-sigma factor antagonist</fullName>
    </recommendedName>
</protein>
<dbReference type="Pfam" id="PF01740">
    <property type="entry name" value="STAS"/>
    <property type="match status" value="1"/>
</dbReference>
<evidence type="ECO:0000256" key="3">
    <source>
        <dbReference type="SAM" id="MobiDB-lite"/>
    </source>
</evidence>
<dbReference type="Gene3D" id="3.30.750.24">
    <property type="entry name" value="STAS domain"/>
    <property type="match status" value="1"/>
</dbReference>
<comment type="caution">
    <text evidence="5">The sequence shown here is derived from an EMBL/GenBank/DDBJ whole genome shotgun (WGS) entry which is preliminary data.</text>
</comment>
<dbReference type="InterPro" id="IPR002645">
    <property type="entry name" value="STAS_dom"/>
</dbReference>
<feature type="domain" description="STAS" evidence="4">
    <location>
        <begin position="24"/>
        <end position="122"/>
    </location>
</feature>
<proteinExistence type="inferred from homology"/>